<gene>
    <name evidence="5" type="ORF">Desaf_2936</name>
</gene>
<dbReference type="PANTHER" id="PTHR30632:SF14">
    <property type="entry name" value="TUNGSTATE_MOLYBDATE_CHROMATE-BINDING PROTEIN MODA"/>
    <property type="match status" value="1"/>
</dbReference>
<comment type="similarity">
    <text evidence="1">Belongs to the bacterial solute-binding protein ModA family.</text>
</comment>
<name>F3Z235_DESAF</name>
<proteinExistence type="inferred from homology"/>
<feature type="chain" id="PRO_5003303389" evidence="4">
    <location>
        <begin position="22"/>
        <end position="240"/>
    </location>
</feature>
<dbReference type="AlphaFoldDB" id="F3Z235"/>
<evidence type="ECO:0000256" key="2">
    <source>
        <dbReference type="ARBA" id="ARBA00022723"/>
    </source>
</evidence>
<dbReference type="GO" id="GO:0015689">
    <property type="term" value="P:molybdate ion transport"/>
    <property type="evidence" value="ECO:0007669"/>
    <property type="project" value="InterPro"/>
</dbReference>
<protein>
    <submittedName>
        <fullName evidence="5">Molybdenum ABC transporter, periplasmic molybdate-binding protein</fullName>
    </submittedName>
</protein>
<accession>F3Z235</accession>
<keyword evidence="3 4" id="KW-0732">Signal</keyword>
<sequence precursor="true">MIRSLLFVLTLALMLPGITHAQTLTIAAGAGYKKLVEEFASSFEAASEFQIERIYGNMGQVTAQAKASGLIDMVIGDLAFLNGTDMVMSSFTDIGRGRLVLAWAKGVELRGPEDLKNPAIRRIAMPDSQKAIYGKAGSEFLKNSGLLATVKDRLITVGSVPQVSAYIVSNEVDAGFINLTDALGIEGKIGGYMEMSESLYSPIRIVAATLASAPHADAAREFAAFLSTKQASDVAAHHGL</sequence>
<evidence type="ECO:0000256" key="1">
    <source>
        <dbReference type="ARBA" id="ARBA00009175"/>
    </source>
</evidence>
<organism evidence="5 6">
    <name type="scientific">Desulfocurvibacter africanus subsp. africanus str. Walvis Bay</name>
    <dbReference type="NCBI Taxonomy" id="690850"/>
    <lineage>
        <taxon>Bacteria</taxon>
        <taxon>Pseudomonadati</taxon>
        <taxon>Thermodesulfobacteriota</taxon>
        <taxon>Desulfovibrionia</taxon>
        <taxon>Desulfovibrionales</taxon>
        <taxon>Desulfovibrionaceae</taxon>
        <taxon>Desulfocurvibacter</taxon>
    </lineage>
</organism>
<dbReference type="Gene3D" id="3.40.190.10">
    <property type="entry name" value="Periplasmic binding protein-like II"/>
    <property type="match status" value="2"/>
</dbReference>
<dbReference type="SUPFAM" id="SSF53850">
    <property type="entry name" value="Periplasmic binding protein-like II"/>
    <property type="match status" value="1"/>
</dbReference>
<evidence type="ECO:0000313" key="6">
    <source>
        <dbReference type="Proteomes" id="UP000007844"/>
    </source>
</evidence>
<dbReference type="RefSeq" id="WP_014260900.1">
    <property type="nucleotide sequence ID" value="NC_016629.1"/>
</dbReference>
<dbReference type="Pfam" id="PF13531">
    <property type="entry name" value="SBP_bac_11"/>
    <property type="match status" value="1"/>
</dbReference>
<dbReference type="Proteomes" id="UP000007844">
    <property type="component" value="Chromosome"/>
</dbReference>
<dbReference type="EMBL" id="CP003221">
    <property type="protein sequence ID" value="EGJ51244.1"/>
    <property type="molecule type" value="Genomic_DNA"/>
</dbReference>
<dbReference type="InterPro" id="IPR005950">
    <property type="entry name" value="ModA"/>
</dbReference>
<dbReference type="STRING" id="690850.Desaf_2936"/>
<reference evidence="5 6" key="1">
    <citation type="journal article" date="2011" name="J. Bacteriol.">
        <title>Genome sequence of the mercury-methylating and pleomorphic Desulfovibrio africanus Strain Walvis Bay.</title>
        <authorList>
            <person name="Brown S.D."/>
            <person name="Wall J.D."/>
            <person name="Kucken A.M."/>
            <person name="Gilmour C.C."/>
            <person name="Podar M."/>
            <person name="Brandt C.C."/>
            <person name="Teshima H."/>
            <person name="Detter J.C."/>
            <person name="Han C.S."/>
            <person name="Land M.L."/>
            <person name="Lucas S."/>
            <person name="Han J."/>
            <person name="Pennacchio L."/>
            <person name="Nolan M."/>
            <person name="Pitluck S."/>
            <person name="Woyke T."/>
            <person name="Goodwin L."/>
            <person name="Palumbo A.V."/>
            <person name="Elias D.A."/>
        </authorList>
    </citation>
    <scope>NUCLEOTIDE SEQUENCE [LARGE SCALE GENOMIC DNA]</scope>
    <source>
        <strain evidence="5 6">Walvis Bay</strain>
    </source>
</reference>
<dbReference type="PANTHER" id="PTHR30632">
    <property type="entry name" value="MOLYBDATE-BINDING PERIPLASMIC PROTEIN"/>
    <property type="match status" value="1"/>
</dbReference>
<dbReference type="InterPro" id="IPR050682">
    <property type="entry name" value="ModA/WtpA"/>
</dbReference>
<dbReference type="GO" id="GO:0046872">
    <property type="term" value="F:metal ion binding"/>
    <property type="evidence" value="ECO:0007669"/>
    <property type="project" value="UniProtKB-KW"/>
</dbReference>
<feature type="signal peptide" evidence="4">
    <location>
        <begin position="1"/>
        <end position="21"/>
    </location>
</feature>
<dbReference type="HOGENOM" id="CLU_065520_1_0_7"/>
<keyword evidence="2" id="KW-0479">Metal-binding</keyword>
<dbReference type="GO" id="GO:0030973">
    <property type="term" value="F:molybdate ion binding"/>
    <property type="evidence" value="ECO:0007669"/>
    <property type="project" value="TreeGrafter"/>
</dbReference>
<evidence type="ECO:0000256" key="3">
    <source>
        <dbReference type="ARBA" id="ARBA00022729"/>
    </source>
</evidence>
<evidence type="ECO:0000313" key="5">
    <source>
        <dbReference type="EMBL" id="EGJ51244.1"/>
    </source>
</evidence>
<dbReference type="eggNOG" id="COG0725">
    <property type="taxonomic scope" value="Bacteria"/>
</dbReference>
<evidence type="ECO:0000256" key="4">
    <source>
        <dbReference type="SAM" id="SignalP"/>
    </source>
</evidence>
<keyword evidence="6" id="KW-1185">Reference proteome</keyword>
<dbReference type="NCBIfam" id="TIGR01256">
    <property type="entry name" value="modA"/>
    <property type="match status" value="1"/>
</dbReference>
<dbReference type="KEGG" id="daf:Desaf_2936"/>